<feature type="region of interest" description="Disordered" evidence="1">
    <location>
        <begin position="154"/>
        <end position="200"/>
    </location>
</feature>
<dbReference type="InterPro" id="IPR027848">
    <property type="entry name" value="DUF4494"/>
</dbReference>
<evidence type="ECO:0000313" key="3">
    <source>
        <dbReference type="Proteomes" id="UP001597512"/>
    </source>
</evidence>
<sequence>MWFHSKIKYGVQDALGKWKTYSEQFLHDAITYAEVEQQLAEFLQGRVSDYEYTITKISFDAVYDTFIQGSFYKVTFEEKTTNDAGADKITVKAHLVAAADVTDAERRATDYMKNWITDTTIIGSDRTKILGVWHPKSEDWKNDFKERMLRLAEVGQESNDSNQTTLFNRDGTVKKPGDSNQDTDAPANEESDFSKWTKSAEGTLTKKAKGKKITFLKKNGEPVEA</sequence>
<organism evidence="2 3">
    <name type="scientific">Spirosoma flavum</name>
    <dbReference type="NCBI Taxonomy" id="2048557"/>
    <lineage>
        <taxon>Bacteria</taxon>
        <taxon>Pseudomonadati</taxon>
        <taxon>Bacteroidota</taxon>
        <taxon>Cytophagia</taxon>
        <taxon>Cytophagales</taxon>
        <taxon>Cytophagaceae</taxon>
        <taxon>Spirosoma</taxon>
    </lineage>
</organism>
<feature type="compositionally biased region" description="Polar residues" evidence="1">
    <location>
        <begin position="156"/>
        <end position="167"/>
    </location>
</feature>
<reference evidence="3" key="1">
    <citation type="journal article" date="2019" name="Int. J. Syst. Evol. Microbiol.">
        <title>The Global Catalogue of Microorganisms (GCM) 10K type strain sequencing project: providing services to taxonomists for standard genome sequencing and annotation.</title>
        <authorList>
            <consortium name="The Broad Institute Genomics Platform"/>
            <consortium name="The Broad Institute Genome Sequencing Center for Infectious Disease"/>
            <person name="Wu L."/>
            <person name="Ma J."/>
        </authorList>
    </citation>
    <scope>NUCLEOTIDE SEQUENCE [LARGE SCALE GENOMIC DNA]</scope>
    <source>
        <strain evidence="3">KCTC 52490</strain>
    </source>
</reference>
<name>A0ABW6APE0_9BACT</name>
<dbReference type="Proteomes" id="UP001597512">
    <property type="component" value="Unassembled WGS sequence"/>
</dbReference>
<evidence type="ECO:0000256" key="1">
    <source>
        <dbReference type="SAM" id="MobiDB-lite"/>
    </source>
</evidence>
<gene>
    <name evidence="2" type="ORF">ACFS25_21080</name>
</gene>
<proteinExistence type="predicted"/>
<dbReference type="RefSeq" id="WP_381504954.1">
    <property type="nucleotide sequence ID" value="NZ_JBHUOM010000023.1"/>
</dbReference>
<keyword evidence="3" id="KW-1185">Reference proteome</keyword>
<comment type="caution">
    <text evidence="2">The sequence shown here is derived from an EMBL/GenBank/DDBJ whole genome shotgun (WGS) entry which is preliminary data.</text>
</comment>
<evidence type="ECO:0000313" key="2">
    <source>
        <dbReference type="EMBL" id="MFD2936288.1"/>
    </source>
</evidence>
<accession>A0ABW6APE0</accession>
<dbReference type="EMBL" id="JBHUOM010000023">
    <property type="protein sequence ID" value="MFD2936288.1"/>
    <property type="molecule type" value="Genomic_DNA"/>
</dbReference>
<protein>
    <submittedName>
        <fullName evidence="2">DUF4494 family protein</fullName>
    </submittedName>
</protein>
<dbReference type="Pfam" id="PF14902">
    <property type="entry name" value="DUF4494"/>
    <property type="match status" value="1"/>
</dbReference>